<feature type="transmembrane region" description="Helical" evidence="6">
    <location>
        <begin position="622"/>
        <end position="644"/>
    </location>
</feature>
<gene>
    <name evidence="9" type="ORF">EAI93_13630</name>
    <name evidence="8" type="ORF">ERS852456_02175</name>
</gene>
<feature type="transmembrane region" description="Helical" evidence="6">
    <location>
        <begin position="56"/>
        <end position="75"/>
    </location>
</feature>
<dbReference type="RefSeq" id="WP_055159296.1">
    <property type="nucleotide sequence ID" value="NZ_AP028249.1"/>
</dbReference>
<sequence>MLGKLAYRNAKRSIKDYLIYLITITLSFSLILAFNLVASSDEVAALSSGMSTFKNVLIFVNIVIVFVVCFLINYTTKFMFEKRSKEFGTYMLLGIKKTSIARLLVTENILVGIFAFILAIPIGFVFSQFISVIIVKLLKIPKTIFIFVNFVSIGMLAVYFLLIYLLVLLNLLRRIRKMTVHDFLYFEKQNETKMFHGNRKRNILFLLSIILGIAALALWASRWTLEKNGAQETLTYLIISMSILIVSMYGICATCADMLLSALLKSKKIKYKKDYLFTARTFASKARTMSFTFGTLSMLILLSLLCLNYSSICKGVYHRSIELTAPYDVDIFDYEQPFDDFNEYLRVIDEDYTINESIEFNIYKDPAHQIQNYYDVQFYNFDPVMKLSDYNKLLKMRSLTPIELKSDEYFLVTDRQLLYKVEGNNEIQNIRFADQKLHLKGIDTNSFWYTMNNTGRFTVIVPDKYVSGLEISEKHLIADTKEDTTSKLEEKIKTDLNHLLVTKNDDNETIREYYRVNVRGTAVEEQNTMTAMIASLCLYIAFILISAVGTILAIQSLSDSAKYKYRYTTLQRLGVNDSSIFRTIRRQLLIFFFVPVICPVIAGFCMLASMNNVYHIMLESRYTYLLYFISGLAIFFFIYGIYWITAYIGFKRNINEES</sequence>
<dbReference type="Proteomes" id="UP000095787">
    <property type="component" value="Unassembled WGS sequence"/>
</dbReference>
<accession>A0A174DY34</accession>
<feature type="transmembrane region" description="Helical" evidence="6">
    <location>
        <begin position="109"/>
        <end position="138"/>
    </location>
</feature>
<feature type="transmembrane region" description="Helical" evidence="6">
    <location>
        <begin position="588"/>
        <end position="610"/>
    </location>
</feature>
<reference evidence="9 11" key="2">
    <citation type="journal article" date="2019" name="Science, e1252229">
        <title>Invertible promoters mediate bacterial phase variation, antibiotic resistance, and host adaptation in the gut.</title>
        <authorList>
            <person name="Jiang X."/>
            <person name="Hall A.B."/>
            <person name="Arthur T.D."/>
            <person name="Plichta D.R."/>
            <person name="Covington C.T."/>
            <person name="Poyet M."/>
            <person name="Crothers J."/>
            <person name="Moses P.L."/>
            <person name="Tolonen A.C."/>
            <person name="Vlamakis H."/>
            <person name="Alm E.J."/>
            <person name="Xavier R.J."/>
        </authorList>
    </citation>
    <scope>NUCLEOTIDE SEQUENCE [LARGE SCALE GENOMIC DNA]</scope>
    <source>
        <strain evidence="11">aa_0143</strain>
        <strain evidence="9">Aa_0143</strain>
    </source>
</reference>
<evidence type="ECO:0000313" key="11">
    <source>
        <dbReference type="Proteomes" id="UP000292665"/>
    </source>
</evidence>
<dbReference type="InterPro" id="IPR003838">
    <property type="entry name" value="ABC3_permease_C"/>
</dbReference>
<dbReference type="EMBL" id="CYZO01000031">
    <property type="protein sequence ID" value="CUO30492.1"/>
    <property type="molecule type" value="Genomic_DNA"/>
</dbReference>
<feature type="transmembrane region" description="Helical" evidence="6">
    <location>
        <begin position="290"/>
        <end position="310"/>
    </location>
</feature>
<feature type="transmembrane region" description="Helical" evidence="6">
    <location>
        <begin position="233"/>
        <end position="264"/>
    </location>
</feature>
<feature type="transmembrane region" description="Helical" evidence="6">
    <location>
        <begin position="144"/>
        <end position="169"/>
    </location>
</feature>
<dbReference type="InterPro" id="IPR027022">
    <property type="entry name" value="ABC_permease_BceB-typ"/>
</dbReference>
<feature type="transmembrane region" description="Helical" evidence="6">
    <location>
        <begin position="17"/>
        <end position="36"/>
    </location>
</feature>
<keyword evidence="2 6" id="KW-1003">Cell membrane</keyword>
<dbReference type="Proteomes" id="UP000292665">
    <property type="component" value="Unassembled WGS sequence"/>
</dbReference>
<feature type="transmembrane region" description="Helical" evidence="6">
    <location>
        <begin position="203"/>
        <end position="221"/>
    </location>
</feature>
<evidence type="ECO:0000313" key="8">
    <source>
        <dbReference type="EMBL" id="CUO30492.1"/>
    </source>
</evidence>
<dbReference type="PANTHER" id="PTHR46795">
    <property type="entry name" value="ABC TRANSPORTER PERMEASE-RELATED-RELATED"/>
    <property type="match status" value="1"/>
</dbReference>
<evidence type="ECO:0000313" key="10">
    <source>
        <dbReference type="Proteomes" id="UP000095787"/>
    </source>
</evidence>
<keyword evidence="3 6" id="KW-0812">Transmembrane</keyword>
<evidence type="ECO:0000259" key="7">
    <source>
        <dbReference type="Pfam" id="PF02687"/>
    </source>
</evidence>
<dbReference type="PIRSF" id="PIRSF018968">
    <property type="entry name" value="ABC_permease_BceB"/>
    <property type="match status" value="1"/>
</dbReference>
<keyword evidence="6" id="KW-0813">Transport</keyword>
<reference evidence="8 10" key="1">
    <citation type="submission" date="2015-09" db="EMBL/GenBank/DDBJ databases">
        <authorList>
            <consortium name="Pathogen Informatics"/>
        </authorList>
    </citation>
    <scope>NUCLEOTIDE SEQUENCE [LARGE SCALE GENOMIC DNA]</scope>
    <source>
        <strain evidence="8 10">2789STDY5834841</strain>
    </source>
</reference>
<evidence type="ECO:0000256" key="6">
    <source>
        <dbReference type="PIRNR" id="PIRNR018968"/>
    </source>
</evidence>
<feature type="transmembrane region" description="Helical" evidence="6">
    <location>
        <begin position="531"/>
        <end position="554"/>
    </location>
</feature>
<dbReference type="GO" id="GO:0055085">
    <property type="term" value="P:transmembrane transport"/>
    <property type="evidence" value="ECO:0007669"/>
    <property type="project" value="UniProtKB-UniRule"/>
</dbReference>
<dbReference type="InterPro" id="IPR052536">
    <property type="entry name" value="ABC-4_Integral_Memb_Prot"/>
</dbReference>
<dbReference type="PANTHER" id="PTHR46795:SF3">
    <property type="entry name" value="ABC TRANSPORTER PERMEASE"/>
    <property type="match status" value="1"/>
</dbReference>
<evidence type="ECO:0000313" key="9">
    <source>
        <dbReference type="EMBL" id="RYS76132.1"/>
    </source>
</evidence>
<evidence type="ECO:0000256" key="2">
    <source>
        <dbReference type="ARBA" id="ARBA00022475"/>
    </source>
</evidence>
<dbReference type="Pfam" id="PF02687">
    <property type="entry name" value="FtsX"/>
    <property type="match status" value="1"/>
</dbReference>
<evidence type="ECO:0000256" key="5">
    <source>
        <dbReference type="ARBA" id="ARBA00023136"/>
    </source>
</evidence>
<dbReference type="GeneID" id="97329892"/>
<name>A0A174DY34_9FIRM</name>
<dbReference type="EMBL" id="RCYR01000053">
    <property type="protein sequence ID" value="RYS76132.1"/>
    <property type="molecule type" value="Genomic_DNA"/>
</dbReference>
<dbReference type="GO" id="GO:0005886">
    <property type="term" value="C:plasma membrane"/>
    <property type="evidence" value="ECO:0007669"/>
    <property type="project" value="UniProtKB-SubCell"/>
</dbReference>
<protein>
    <submittedName>
        <fullName evidence="9">ABC transporter permease</fullName>
    </submittedName>
    <submittedName>
        <fullName evidence="8">FtsX-like permease family</fullName>
    </submittedName>
</protein>
<proteinExistence type="inferred from homology"/>
<keyword evidence="5 6" id="KW-0472">Membrane</keyword>
<comment type="subcellular location">
    <subcellularLocation>
        <location evidence="1 6">Cell membrane</location>
        <topology evidence="1 6">Multi-pass membrane protein</topology>
    </subcellularLocation>
</comment>
<evidence type="ECO:0000256" key="4">
    <source>
        <dbReference type="ARBA" id="ARBA00022989"/>
    </source>
</evidence>
<comment type="similarity">
    <text evidence="6">Belongs to the ABC-4 integral membrane protein family.</text>
</comment>
<evidence type="ECO:0000256" key="1">
    <source>
        <dbReference type="ARBA" id="ARBA00004651"/>
    </source>
</evidence>
<keyword evidence="4 6" id="KW-1133">Transmembrane helix</keyword>
<dbReference type="AlphaFoldDB" id="A0A174DY34"/>
<evidence type="ECO:0000256" key="3">
    <source>
        <dbReference type="ARBA" id="ARBA00022692"/>
    </source>
</evidence>
<organism evidence="8 10">
    <name type="scientific">[Ruminococcus] torques</name>
    <dbReference type="NCBI Taxonomy" id="33039"/>
    <lineage>
        <taxon>Bacteria</taxon>
        <taxon>Bacillati</taxon>
        <taxon>Bacillota</taxon>
        <taxon>Clostridia</taxon>
        <taxon>Lachnospirales</taxon>
        <taxon>Lachnospiraceae</taxon>
        <taxon>Mediterraneibacter</taxon>
    </lineage>
</organism>
<feature type="domain" description="ABC3 transporter permease C-terminal" evidence="7">
    <location>
        <begin position="59"/>
        <end position="179"/>
    </location>
</feature>